<dbReference type="SUPFAM" id="SSF50129">
    <property type="entry name" value="GroES-like"/>
    <property type="match status" value="1"/>
</dbReference>
<dbReference type="PANTHER" id="PTHR43482">
    <property type="entry name" value="PROTEIN AST1-RELATED"/>
    <property type="match status" value="1"/>
</dbReference>
<dbReference type="InterPro" id="IPR020843">
    <property type="entry name" value="ER"/>
</dbReference>
<protein>
    <recommendedName>
        <fullName evidence="1">Enoyl reductase (ER) domain-containing protein</fullName>
    </recommendedName>
</protein>
<name>A0A814B4Y2_9BILA</name>
<dbReference type="Pfam" id="PF08240">
    <property type="entry name" value="ADH_N"/>
    <property type="match status" value="1"/>
</dbReference>
<dbReference type="InterPro" id="IPR013154">
    <property type="entry name" value="ADH-like_N"/>
</dbReference>
<dbReference type="InterPro" id="IPR036291">
    <property type="entry name" value="NAD(P)-bd_dom_sf"/>
</dbReference>
<dbReference type="EMBL" id="CAJOBB010013697">
    <property type="protein sequence ID" value="CAF4294450.1"/>
    <property type="molecule type" value="Genomic_DNA"/>
</dbReference>
<proteinExistence type="predicted"/>
<gene>
    <name evidence="2" type="ORF">IZO911_LOCUS13439</name>
    <name evidence="3" type="ORF">KXQ929_LOCUS45175</name>
</gene>
<evidence type="ECO:0000313" key="2">
    <source>
        <dbReference type="EMBL" id="CAF0923292.1"/>
    </source>
</evidence>
<dbReference type="PANTHER" id="PTHR43482:SF1">
    <property type="entry name" value="PROTEIN AST1-RELATED"/>
    <property type="match status" value="1"/>
</dbReference>
<comment type="caution">
    <text evidence="2">The sequence shown here is derived from an EMBL/GenBank/DDBJ whole genome shotgun (WGS) entry which is preliminary data.</text>
</comment>
<dbReference type="Pfam" id="PF00107">
    <property type="entry name" value="ADH_zinc_N"/>
    <property type="match status" value="1"/>
</dbReference>
<dbReference type="SUPFAM" id="SSF51735">
    <property type="entry name" value="NAD(P)-binding Rossmann-fold domains"/>
    <property type="match status" value="1"/>
</dbReference>
<dbReference type="EMBL" id="CAJNOE010000107">
    <property type="protein sequence ID" value="CAF0923292.1"/>
    <property type="molecule type" value="Genomic_DNA"/>
</dbReference>
<dbReference type="CDD" id="cd05289">
    <property type="entry name" value="MDR_like_2"/>
    <property type="match status" value="1"/>
</dbReference>
<organism evidence="2 4">
    <name type="scientific">Adineta steineri</name>
    <dbReference type="NCBI Taxonomy" id="433720"/>
    <lineage>
        <taxon>Eukaryota</taxon>
        <taxon>Metazoa</taxon>
        <taxon>Spiralia</taxon>
        <taxon>Gnathifera</taxon>
        <taxon>Rotifera</taxon>
        <taxon>Eurotatoria</taxon>
        <taxon>Bdelloidea</taxon>
        <taxon>Adinetida</taxon>
        <taxon>Adinetidae</taxon>
        <taxon>Adineta</taxon>
    </lineage>
</organism>
<feature type="domain" description="Enoyl reductase (ER)" evidence="1">
    <location>
        <begin position="21"/>
        <end position="349"/>
    </location>
</feature>
<evidence type="ECO:0000313" key="4">
    <source>
        <dbReference type="Proteomes" id="UP000663860"/>
    </source>
</evidence>
<dbReference type="Proteomes" id="UP000663860">
    <property type="component" value="Unassembled WGS sequence"/>
</dbReference>
<evidence type="ECO:0000313" key="3">
    <source>
        <dbReference type="EMBL" id="CAF4294450.1"/>
    </source>
</evidence>
<dbReference type="InterPro" id="IPR013149">
    <property type="entry name" value="ADH-like_C"/>
</dbReference>
<dbReference type="GO" id="GO:0016491">
    <property type="term" value="F:oxidoreductase activity"/>
    <property type="evidence" value="ECO:0007669"/>
    <property type="project" value="InterPro"/>
</dbReference>
<sequence>MASIQQNIPTKQKALQWVRVSTEDPFEWTTSAPVIEPSQLGDNQVLIENHAISLNPVDYKMAGRNFANTTLPATTGYDVSGRIVAVGKDVKHFNIGDEVFGLLNLNSSNGGGALQQYSVGEAEALIKKPTNISHADASTLGVAFLSAMDGLRQVNIDSSTTVFIPGGSGGVGHFAVQIAQIRGAKQVITSASKDDGIQILKEQYKIQEVINHAKDNVIERVLEVTHGQGADIVYDATYLESSFAKSTQTVKEGGSWIVLGGFAKEDSKEAKSVAERKAKVVHADLACYWLGPERAQMKTFVQDALAQGAKWIEEGKLKPYINQTIKLEDVQDALEKLKQGKGGFGKVVVKLL</sequence>
<dbReference type="SMART" id="SM00829">
    <property type="entry name" value="PKS_ER"/>
    <property type="match status" value="1"/>
</dbReference>
<reference evidence="2" key="1">
    <citation type="submission" date="2021-02" db="EMBL/GenBank/DDBJ databases">
        <authorList>
            <person name="Nowell W R."/>
        </authorList>
    </citation>
    <scope>NUCLEOTIDE SEQUENCE</scope>
</reference>
<dbReference type="InterPro" id="IPR052585">
    <property type="entry name" value="Lipid_raft_assoc_Zn_ADH"/>
</dbReference>
<dbReference type="Gene3D" id="3.40.50.720">
    <property type="entry name" value="NAD(P)-binding Rossmann-like Domain"/>
    <property type="match status" value="1"/>
</dbReference>
<dbReference type="AlphaFoldDB" id="A0A814B4Y2"/>
<accession>A0A814B4Y2</accession>
<dbReference type="Proteomes" id="UP000663868">
    <property type="component" value="Unassembled WGS sequence"/>
</dbReference>
<dbReference type="Gene3D" id="3.90.180.10">
    <property type="entry name" value="Medium-chain alcohol dehydrogenases, catalytic domain"/>
    <property type="match status" value="1"/>
</dbReference>
<dbReference type="InterPro" id="IPR011032">
    <property type="entry name" value="GroES-like_sf"/>
</dbReference>
<evidence type="ECO:0000259" key="1">
    <source>
        <dbReference type="SMART" id="SM00829"/>
    </source>
</evidence>